<gene>
    <name evidence="3" type="ORF">C7Y71_005615</name>
</gene>
<feature type="chain" id="PRO_5024315730" evidence="1">
    <location>
        <begin position="20"/>
        <end position="171"/>
    </location>
</feature>
<keyword evidence="4" id="KW-1185">Reference proteome</keyword>
<evidence type="ECO:0000313" key="3">
    <source>
        <dbReference type="EMBL" id="QFQ12530.1"/>
    </source>
</evidence>
<protein>
    <submittedName>
        <fullName evidence="3">SH3 domain-containing protein</fullName>
    </submittedName>
</protein>
<sequence length="171" mass="19118">MKRFFLLLALLTIAVGINAQSLSVYVSDDSGSSTNIRNSPKGKVVHRIPQSTIAMLEVEEPRNGWWRICDNSYFSVADGYEGLSKLTGSRTGYWIHSSVIVVGTRNYGGEMLYLYQQPNTKSKKVYTIKEEMTLHPLEVRGGWVKCTTSDGKQVGWIQAEWLCGNALTNCC</sequence>
<proteinExistence type="predicted"/>
<dbReference type="InterPro" id="IPR003646">
    <property type="entry name" value="SH3-like_bac-type"/>
</dbReference>
<dbReference type="KEGG" id="alq:C7Y71_005615"/>
<dbReference type="EMBL" id="CP033459">
    <property type="protein sequence ID" value="QFQ12530.1"/>
    <property type="molecule type" value="Genomic_DNA"/>
</dbReference>
<evidence type="ECO:0000256" key="1">
    <source>
        <dbReference type="SAM" id="SignalP"/>
    </source>
</evidence>
<name>A0A5P8E6J9_9BACT</name>
<dbReference type="Proteomes" id="UP000249375">
    <property type="component" value="Chromosome"/>
</dbReference>
<dbReference type="Gene3D" id="2.30.30.40">
    <property type="entry name" value="SH3 Domains"/>
    <property type="match status" value="1"/>
</dbReference>
<feature type="signal peptide" evidence="1">
    <location>
        <begin position="1"/>
        <end position="19"/>
    </location>
</feature>
<organism evidence="3 4">
    <name type="scientific">Pseudoprevotella muciniphila</name>
    <dbReference type="NCBI Taxonomy" id="2133944"/>
    <lineage>
        <taxon>Bacteria</taxon>
        <taxon>Pseudomonadati</taxon>
        <taxon>Bacteroidota</taxon>
        <taxon>Bacteroidia</taxon>
        <taxon>Bacteroidales</taxon>
        <taxon>Prevotellaceae</taxon>
        <taxon>Pseudoprevotella</taxon>
    </lineage>
</organism>
<dbReference type="RefSeq" id="WP_111897397.1">
    <property type="nucleotide sequence ID" value="NZ_CP033459.1"/>
</dbReference>
<dbReference type="Pfam" id="PF08239">
    <property type="entry name" value="SH3_3"/>
    <property type="match status" value="1"/>
</dbReference>
<dbReference type="AlphaFoldDB" id="A0A5P8E6J9"/>
<accession>A0A5P8E6J9</accession>
<evidence type="ECO:0000313" key="4">
    <source>
        <dbReference type="Proteomes" id="UP000249375"/>
    </source>
</evidence>
<feature type="domain" description="SH3b" evidence="2">
    <location>
        <begin position="112"/>
        <end position="162"/>
    </location>
</feature>
<reference evidence="3 4" key="1">
    <citation type="submission" date="2018-11" db="EMBL/GenBank/DDBJ databases">
        <authorList>
            <person name="Na S.W."/>
            <person name="Baik M."/>
        </authorList>
    </citation>
    <scope>NUCLEOTIDE SEQUENCE [LARGE SCALE GENOMIC DNA]</scope>
    <source>
        <strain evidence="3 4">E39</strain>
    </source>
</reference>
<evidence type="ECO:0000259" key="2">
    <source>
        <dbReference type="Pfam" id="PF08239"/>
    </source>
</evidence>
<keyword evidence="1" id="KW-0732">Signal</keyword>
<dbReference type="OrthoDB" id="1438994at2"/>